<feature type="domain" description="MobA-like NTP transferase" evidence="19">
    <location>
        <begin position="3"/>
        <end position="123"/>
    </location>
</feature>
<dbReference type="GO" id="GO:0000902">
    <property type="term" value="P:cell morphogenesis"/>
    <property type="evidence" value="ECO:0007669"/>
    <property type="project" value="UniProtKB-UniRule"/>
</dbReference>
<feature type="region of interest" description="N-acetyltransferase" evidence="18">
    <location>
        <begin position="254"/>
        <end position="458"/>
    </location>
</feature>
<feature type="region of interest" description="Pyrophosphorylase" evidence="18">
    <location>
        <begin position="1"/>
        <end position="232"/>
    </location>
</feature>
<comment type="catalytic activity">
    <reaction evidence="16 18">
        <text>N-acetyl-alpha-D-glucosamine 1-phosphate + UTP + H(+) = UDP-N-acetyl-alpha-D-glucosamine + diphosphate</text>
        <dbReference type="Rhea" id="RHEA:13509"/>
        <dbReference type="ChEBI" id="CHEBI:15378"/>
        <dbReference type="ChEBI" id="CHEBI:33019"/>
        <dbReference type="ChEBI" id="CHEBI:46398"/>
        <dbReference type="ChEBI" id="CHEBI:57705"/>
        <dbReference type="ChEBI" id="CHEBI:57776"/>
        <dbReference type="EC" id="2.7.7.23"/>
    </reaction>
</comment>
<dbReference type="InterPro" id="IPR011004">
    <property type="entry name" value="Trimer_LpxA-like_sf"/>
</dbReference>
<keyword evidence="12 18" id="KW-0511">Multifunctional enzyme</keyword>
<comment type="subcellular location">
    <subcellularLocation>
        <location evidence="1 18">Cytoplasm</location>
    </subcellularLocation>
</comment>
<accession>A0A520S676</accession>
<evidence type="ECO:0000256" key="17">
    <source>
        <dbReference type="ARBA" id="ARBA00049628"/>
    </source>
</evidence>
<keyword evidence="5 18" id="KW-0808">Transferase</keyword>
<dbReference type="InterPro" id="IPR038009">
    <property type="entry name" value="GlmU_C_LbH"/>
</dbReference>
<feature type="binding site" evidence="18">
    <location>
        <position position="107"/>
    </location>
    <ligand>
        <name>Mg(2+)</name>
        <dbReference type="ChEBI" id="CHEBI:18420"/>
    </ligand>
</feature>
<evidence type="ECO:0000256" key="5">
    <source>
        <dbReference type="ARBA" id="ARBA00022679"/>
    </source>
</evidence>
<evidence type="ECO:0000256" key="11">
    <source>
        <dbReference type="ARBA" id="ARBA00022984"/>
    </source>
</evidence>
<evidence type="ECO:0000256" key="10">
    <source>
        <dbReference type="ARBA" id="ARBA00022960"/>
    </source>
</evidence>
<dbReference type="Proteomes" id="UP000320404">
    <property type="component" value="Unassembled WGS sequence"/>
</dbReference>
<gene>
    <name evidence="18 20" type="primary">glmU</name>
    <name evidence="20" type="ORF">EVA69_01175</name>
</gene>
<feature type="binding site" evidence="18">
    <location>
        <position position="142"/>
    </location>
    <ligand>
        <name>UDP-N-acetyl-alpha-D-glucosamine</name>
        <dbReference type="ChEBI" id="CHEBI:57705"/>
    </ligand>
</feature>
<evidence type="ECO:0000256" key="4">
    <source>
        <dbReference type="ARBA" id="ARBA00022490"/>
    </source>
</evidence>
<evidence type="ECO:0000259" key="19">
    <source>
        <dbReference type="Pfam" id="PF12804"/>
    </source>
</evidence>
<feature type="binding site" evidence="18">
    <location>
        <position position="157"/>
    </location>
    <ligand>
        <name>UDP-N-acetyl-alpha-D-glucosamine</name>
        <dbReference type="ChEBI" id="CHEBI:57705"/>
    </ligand>
</feature>
<dbReference type="GO" id="GO:0008360">
    <property type="term" value="P:regulation of cell shape"/>
    <property type="evidence" value="ECO:0007669"/>
    <property type="project" value="UniProtKB-KW"/>
</dbReference>
<feature type="binding site" evidence="18">
    <location>
        <begin position="6"/>
        <end position="9"/>
    </location>
    <ligand>
        <name>UDP-N-acetyl-alpha-D-glucosamine</name>
        <dbReference type="ChEBI" id="CHEBI:57705"/>
    </ligand>
</feature>
<evidence type="ECO:0000256" key="3">
    <source>
        <dbReference type="ARBA" id="ARBA00007947"/>
    </source>
</evidence>
<protein>
    <recommendedName>
        <fullName evidence="18">Bifunctional protein GlmU</fullName>
    </recommendedName>
    <domain>
        <recommendedName>
            <fullName evidence="18">UDP-N-acetylglucosamine pyrophosphorylase</fullName>
            <ecNumber evidence="18">2.7.7.23</ecNumber>
        </recommendedName>
        <alternativeName>
            <fullName evidence="18">N-acetylglucosamine-1-phosphate uridyltransferase</fullName>
        </alternativeName>
    </domain>
    <domain>
        <recommendedName>
            <fullName evidence="18">Glucosamine-1-phosphate N-acetyltransferase</fullName>
            <ecNumber evidence="18">2.3.1.157</ecNumber>
        </recommendedName>
    </domain>
</protein>
<dbReference type="GO" id="GO:0016020">
    <property type="term" value="C:membrane"/>
    <property type="evidence" value="ECO:0007669"/>
    <property type="project" value="GOC"/>
</dbReference>
<dbReference type="GO" id="GO:0003977">
    <property type="term" value="F:UDP-N-acetylglucosamine diphosphorylase activity"/>
    <property type="evidence" value="ECO:0007669"/>
    <property type="project" value="UniProtKB-UniRule"/>
</dbReference>
<keyword evidence="14 18" id="KW-0961">Cell wall biogenesis/degradation</keyword>
<dbReference type="Pfam" id="PF12804">
    <property type="entry name" value="NTP_transf_3"/>
    <property type="match status" value="1"/>
</dbReference>
<dbReference type="UniPathway" id="UPA00973"/>
<keyword evidence="10 18" id="KW-0133">Cell shape</keyword>
<evidence type="ECO:0000313" key="20">
    <source>
        <dbReference type="EMBL" id="RZO77983.1"/>
    </source>
</evidence>
<dbReference type="EMBL" id="SHAH01000008">
    <property type="protein sequence ID" value="RZO77983.1"/>
    <property type="molecule type" value="Genomic_DNA"/>
</dbReference>
<keyword evidence="4 18" id="KW-0963">Cytoplasm</keyword>
<evidence type="ECO:0000256" key="2">
    <source>
        <dbReference type="ARBA" id="ARBA00007707"/>
    </source>
</evidence>
<dbReference type="GO" id="GO:0019134">
    <property type="term" value="F:glucosamine-1-phosphate N-acetyltransferase activity"/>
    <property type="evidence" value="ECO:0007669"/>
    <property type="project" value="UniProtKB-UniRule"/>
</dbReference>
<feature type="binding site" evidence="18">
    <location>
        <position position="354"/>
    </location>
    <ligand>
        <name>UDP-N-acetyl-alpha-D-glucosamine</name>
        <dbReference type="ChEBI" id="CHEBI:57705"/>
    </ligand>
</feature>
<dbReference type="Pfam" id="PF14602">
    <property type="entry name" value="Hexapep_2"/>
    <property type="match status" value="1"/>
</dbReference>
<dbReference type="InterPro" id="IPR029044">
    <property type="entry name" value="Nucleotide-diphossugar_trans"/>
</dbReference>
<feature type="region of interest" description="Linker" evidence="18">
    <location>
        <begin position="233"/>
        <end position="253"/>
    </location>
</feature>
<feature type="binding site" evidence="18">
    <location>
        <position position="230"/>
    </location>
    <ligand>
        <name>UDP-N-acetyl-alpha-D-glucosamine</name>
        <dbReference type="ChEBI" id="CHEBI:57705"/>
    </ligand>
</feature>
<evidence type="ECO:0000256" key="13">
    <source>
        <dbReference type="ARBA" id="ARBA00023315"/>
    </source>
</evidence>
<dbReference type="SUPFAM" id="SSF53448">
    <property type="entry name" value="Nucleotide-diphospho-sugar transferases"/>
    <property type="match status" value="1"/>
</dbReference>
<dbReference type="GO" id="GO:0006048">
    <property type="term" value="P:UDP-N-acetylglucosamine biosynthetic process"/>
    <property type="evidence" value="ECO:0007669"/>
    <property type="project" value="UniProtKB-UniPathway"/>
</dbReference>
<dbReference type="UniPathway" id="UPA00113">
    <property type="reaction ID" value="UER00532"/>
</dbReference>
<feature type="binding site" evidence="18">
    <location>
        <position position="172"/>
    </location>
    <ligand>
        <name>UDP-N-acetyl-alpha-D-glucosamine</name>
        <dbReference type="ChEBI" id="CHEBI:57705"/>
    </ligand>
</feature>
<dbReference type="GO" id="GO:0071555">
    <property type="term" value="P:cell wall organization"/>
    <property type="evidence" value="ECO:0007669"/>
    <property type="project" value="UniProtKB-KW"/>
</dbReference>
<dbReference type="NCBIfam" id="TIGR01173">
    <property type="entry name" value="glmU"/>
    <property type="match status" value="1"/>
</dbReference>
<feature type="binding site" evidence="18">
    <location>
        <position position="20"/>
    </location>
    <ligand>
        <name>UDP-N-acetyl-alpha-D-glucosamine</name>
        <dbReference type="ChEBI" id="CHEBI:57705"/>
    </ligand>
</feature>
<feature type="binding site" evidence="18">
    <location>
        <position position="408"/>
    </location>
    <ligand>
        <name>acetyl-CoA</name>
        <dbReference type="ChEBI" id="CHEBI:57288"/>
    </ligand>
</feature>
<evidence type="ECO:0000256" key="14">
    <source>
        <dbReference type="ARBA" id="ARBA00023316"/>
    </source>
</evidence>
<feature type="binding site" evidence="18">
    <location>
        <position position="230"/>
    </location>
    <ligand>
        <name>Mg(2+)</name>
        <dbReference type="ChEBI" id="CHEBI:18420"/>
    </ligand>
</feature>
<feature type="binding site" evidence="18">
    <location>
        <position position="336"/>
    </location>
    <ligand>
        <name>UDP-N-acetyl-alpha-D-glucosamine</name>
        <dbReference type="ChEBI" id="CHEBI:57705"/>
    </ligand>
</feature>
<dbReference type="AlphaFoldDB" id="A0A520S676"/>
<feature type="binding site" evidence="18">
    <location>
        <position position="383"/>
    </location>
    <ligand>
        <name>acetyl-CoA</name>
        <dbReference type="ChEBI" id="CHEBI:57288"/>
    </ligand>
</feature>
<evidence type="ECO:0000256" key="1">
    <source>
        <dbReference type="ARBA" id="ARBA00004496"/>
    </source>
</evidence>
<evidence type="ECO:0000256" key="18">
    <source>
        <dbReference type="HAMAP-Rule" id="MF_01631"/>
    </source>
</evidence>
<reference evidence="20 21" key="1">
    <citation type="submission" date="2019-02" db="EMBL/GenBank/DDBJ databases">
        <title>Prokaryotic population dynamics and viral predation in marine succession experiment using metagenomics: the confinement effect.</title>
        <authorList>
            <person name="Haro-Moreno J.M."/>
            <person name="Rodriguez-Valera F."/>
            <person name="Lopez-Perez M."/>
        </authorList>
    </citation>
    <scope>NUCLEOTIDE SEQUENCE [LARGE SCALE GENOMIC DNA]</scope>
    <source>
        <strain evidence="20">MED-G158</strain>
    </source>
</reference>
<dbReference type="HAMAP" id="MF_01631">
    <property type="entry name" value="GlmU"/>
    <property type="match status" value="1"/>
</dbReference>
<evidence type="ECO:0000256" key="9">
    <source>
        <dbReference type="ARBA" id="ARBA00022842"/>
    </source>
</evidence>
<evidence type="ECO:0000256" key="7">
    <source>
        <dbReference type="ARBA" id="ARBA00022723"/>
    </source>
</evidence>
<keyword evidence="7 18" id="KW-0479">Metal-binding</keyword>
<comment type="cofactor">
    <cofactor evidence="18">
        <name>Mg(2+)</name>
        <dbReference type="ChEBI" id="CHEBI:18420"/>
    </cofactor>
    <text evidence="18">Binds 1 Mg(2+) ion per subunit.</text>
</comment>
<dbReference type="InterPro" id="IPR025877">
    <property type="entry name" value="MobA-like_NTP_Trfase"/>
</dbReference>
<dbReference type="Gene3D" id="3.90.550.10">
    <property type="entry name" value="Spore Coat Polysaccharide Biosynthesis Protein SpsA, Chain A"/>
    <property type="match status" value="1"/>
</dbReference>
<evidence type="ECO:0000256" key="6">
    <source>
        <dbReference type="ARBA" id="ARBA00022695"/>
    </source>
</evidence>
<keyword evidence="13 18" id="KW-0012">Acyltransferase</keyword>
<dbReference type="GO" id="GO:0009245">
    <property type="term" value="P:lipid A biosynthetic process"/>
    <property type="evidence" value="ECO:0007669"/>
    <property type="project" value="UniProtKB-UniRule"/>
</dbReference>
<evidence type="ECO:0000256" key="12">
    <source>
        <dbReference type="ARBA" id="ARBA00023268"/>
    </source>
</evidence>
<dbReference type="CDD" id="cd02540">
    <property type="entry name" value="GT2_GlmU_N_bac"/>
    <property type="match status" value="1"/>
</dbReference>
<dbReference type="EC" id="2.3.1.157" evidence="18"/>
<dbReference type="InterPro" id="IPR018357">
    <property type="entry name" value="Hexapep_transf_CS"/>
</dbReference>
<comment type="caution">
    <text evidence="20">The sequence shown here is derived from an EMBL/GenBank/DDBJ whole genome shotgun (WGS) entry which is preliminary data.</text>
</comment>
<feature type="active site" description="Proton acceptor" evidence="18">
    <location>
        <position position="366"/>
    </location>
</feature>
<comment type="pathway">
    <text evidence="18">Bacterial outer membrane biogenesis; LPS lipid A biosynthesis.</text>
</comment>
<feature type="binding site" evidence="18">
    <location>
        <position position="369"/>
    </location>
    <ligand>
        <name>UDP-N-acetyl-alpha-D-glucosamine</name>
        <dbReference type="ChEBI" id="CHEBI:57705"/>
    </ligand>
</feature>
<dbReference type="InterPro" id="IPR050065">
    <property type="entry name" value="GlmU-like"/>
</dbReference>
<dbReference type="PROSITE" id="PS00101">
    <property type="entry name" value="HEXAPEP_TRANSFERASES"/>
    <property type="match status" value="1"/>
</dbReference>
<comment type="caution">
    <text evidence="18">Lacks conserved residue(s) required for the propagation of feature annotation.</text>
</comment>
<comment type="function">
    <text evidence="17 18">Catalyzes the last two sequential reactions in the de novo biosynthetic pathway for UDP-N-acetylglucosamine (UDP-GlcNAc). The C-terminal domain catalyzes the transfer of acetyl group from acetyl coenzyme A to glucosamine-1-phosphate (GlcN-1-P) to produce N-acetylglucosamine-1-phosphate (GlcNAc-1-P), which is converted into UDP-GlcNAc by the transfer of uridine 5-monophosphate (from uridine 5-triphosphate), a reaction catalyzed by the N-terminal domain.</text>
</comment>
<feature type="binding site" evidence="18">
    <location>
        <position position="75"/>
    </location>
    <ligand>
        <name>UDP-N-acetyl-alpha-D-glucosamine</name>
        <dbReference type="ChEBI" id="CHEBI:57705"/>
    </ligand>
</feature>
<comment type="similarity">
    <text evidence="3 18">In the N-terminal section; belongs to the N-acetylglucosamine-1-phosphate uridyltransferase family.</text>
</comment>
<organism evidence="20 21">
    <name type="scientific">OM182 bacterium</name>
    <dbReference type="NCBI Taxonomy" id="2510334"/>
    <lineage>
        <taxon>Bacteria</taxon>
        <taxon>Pseudomonadati</taxon>
        <taxon>Pseudomonadota</taxon>
        <taxon>Gammaproteobacteria</taxon>
        <taxon>OMG group</taxon>
        <taxon>OM182 clade</taxon>
    </lineage>
</organism>
<comment type="subunit">
    <text evidence="18">Homotrimer.</text>
</comment>
<comment type="pathway">
    <text evidence="18">Nucleotide-sugar biosynthesis; UDP-N-acetyl-alpha-D-glucosamine biosynthesis; UDP-N-acetyl-alpha-D-glucosamine from N-acetyl-alpha-D-glucosamine 1-phosphate: step 1/1.</text>
</comment>
<comment type="catalytic activity">
    <reaction evidence="15 18">
        <text>alpha-D-glucosamine 1-phosphate + acetyl-CoA = N-acetyl-alpha-D-glucosamine 1-phosphate + CoA + H(+)</text>
        <dbReference type="Rhea" id="RHEA:13725"/>
        <dbReference type="ChEBI" id="CHEBI:15378"/>
        <dbReference type="ChEBI" id="CHEBI:57287"/>
        <dbReference type="ChEBI" id="CHEBI:57288"/>
        <dbReference type="ChEBI" id="CHEBI:57776"/>
        <dbReference type="ChEBI" id="CHEBI:58516"/>
        <dbReference type="EC" id="2.3.1.157"/>
    </reaction>
</comment>
<dbReference type="GO" id="GO:0009252">
    <property type="term" value="P:peptidoglycan biosynthetic process"/>
    <property type="evidence" value="ECO:0007669"/>
    <property type="project" value="UniProtKB-UniRule"/>
</dbReference>
<comment type="similarity">
    <text evidence="2 18">In the C-terminal section; belongs to the transferase hexapeptide repeat family.</text>
</comment>
<dbReference type="InterPro" id="IPR005882">
    <property type="entry name" value="Bifunctional_GlmU"/>
</dbReference>
<keyword evidence="9 18" id="KW-0460">Magnesium</keyword>
<feature type="binding site" evidence="18">
    <location>
        <position position="380"/>
    </location>
    <ligand>
        <name>UDP-N-acetyl-alpha-D-glucosamine</name>
        <dbReference type="ChEBI" id="CHEBI:57705"/>
    </ligand>
</feature>
<dbReference type="GO" id="GO:0005737">
    <property type="term" value="C:cytoplasm"/>
    <property type="evidence" value="ECO:0007669"/>
    <property type="project" value="UniProtKB-SubCell"/>
</dbReference>
<evidence type="ECO:0000313" key="21">
    <source>
        <dbReference type="Proteomes" id="UP000320404"/>
    </source>
</evidence>
<proteinExistence type="inferred from homology"/>
<dbReference type="InterPro" id="IPR001451">
    <property type="entry name" value="Hexapep"/>
</dbReference>
<dbReference type="SUPFAM" id="SSF51161">
    <property type="entry name" value="Trimeric LpxA-like enzymes"/>
    <property type="match status" value="1"/>
</dbReference>
<comment type="pathway">
    <text evidence="18">Nucleotide-sugar biosynthesis; UDP-N-acetyl-alpha-D-glucosamine biosynthesis; N-acetyl-alpha-D-glucosamine 1-phosphate from alpha-D-glucosamine 6-phosphate (route II): step 2/2.</text>
</comment>
<name>A0A520S676_9GAMM</name>
<feature type="binding site" evidence="18">
    <location>
        <position position="443"/>
    </location>
    <ligand>
        <name>acetyl-CoA</name>
        <dbReference type="ChEBI" id="CHEBI:57288"/>
    </ligand>
</feature>
<evidence type="ECO:0000256" key="8">
    <source>
        <dbReference type="ARBA" id="ARBA00022737"/>
    </source>
</evidence>
<dbReference type="CDD" id="cd03353">
    <property type="entry name" value="LbH_GlmU_C"/>
    <property type="match status" value="1"/>
</dbReference>
<keyword evidence="8 18" id="KW-0677">Repeat</keyword>
<dbReference type="PANTHER" id="PTHR43584:SF3">
    <property type="entry name" value="BIFUNCTIONAL PROTEIN GLMU"/>
    <property type="match status" value="1"/>
</dbReference>
<dbReference type="EC" id="2.7.7.23" evidence="18"/>
<feature type="binding site" evidence="18">
    <location>
        <begin position="389"/>
        <end position="390"/>
    </location>
    <ligand>
        <name>acetyl-CoA</name>
        <dbReference type="ChEBI" id="CHEBI:57288"/>
    </ligand>
</feature>
<dbReference type="PANTHER" id="PTHR43584">
    <property type="entry name" value="NUCLEOTIDYL TRANSFERASE"/>
    <property type="match status" value="1"/>
</dbReference>
<keyword evidence="11 18" id="KW-0573">Peptidoglycan synthesis</keyword>
<feature type="binding site" evidence="18">
    <location>
        <position position="426"/>
    </location>
    <ligand>
        <name>acetyl-CoA</name>
        <dbReference type="ChEBI" id="CHEBI:57288"/>
    </ligand>
</feature>
<sequence length="458" mass="48201">MEVVILAAGKGTRMNSSSPKVLHEIGGRPMLSHVISSALELEPDKIHIVVGYGADQVATKIEDEFPDVPVNWVTQSEQLGTGHALQQALPDINTDSDENPVLVLFGDVPLIRKETLSAMLLEPQADELSLLTFEASPPAGFGRIIRDSDAAVTAIIEERDASAAQKLISEVNSGIMAIPAQALPSWLQSLGNNNDQGEYYLTDIIALAHSEGVTIRAFMAQDEMEAMGVNNKVQLALLERHLQKNIANDLMEAGVTLRDPARIDVRGTLRCGQDVVVDVNAIFEGKVTLGDGVSIGPNCVIKNASIAAGTVILAGTNIEDAEIGPQASIGPLARLRPGTKLGANTKIGNFVETKNVIMGDGSKANHLAYLGDVELGSGCNIGAGTIVCNYDGVSKHKTQLGDNVFIGSNSVLIAPVKLADNAFVAAGSAVTSDVPADSLAVARGKQRVIAGWKRPSKS</sequence>
<keyword evidence="6 18" id="KW-0548">Nucleotidyltransferase</keyword>
<evidence type="ECO:0000256" key="15">
    <source>
        <dbReference type="ARBA" id="ARBA00048247"/>
    </source>
</evidence>
<dbReference type="GO" id="GO:0000287">
    <property type="term" value="F:magnesium ion binding"/>
    <property type="evidence" value="ECO:0007669"/>
    <property type="project" value="UniProtKB-UniRule"/>
</dbReference>
<dbReference type="Gene3D" id="2.160.10.10">
    <property type="entry name" value="Hexapeptide repeat proteins"/>
    <property type="match status" value="1"/>
</dbReference>
<evidence type="ECO:0000256" key="16">
    <source>
        <dbReference type="ARBA" id="ARBA00048493"/>
    </source>
</evidence>
<feature type="binding site" evidence="18">
    <location>
        <begin position="80"/>
        <end position="81"/>
    </location>
    <ligand>
        <name>UDP-N-acetyl-alpha-D-glucosamine</name>
        <dbReference type="ChEBI" id="CHEBI:57705"/>
    </ligand>
</feature>